<dbReference type="InterPro" id="IPR011050">
    <property type="entry name" value="Pectin_lyase_fold/virulence"/>
</dbReference>
<dbReference type="SUPFAM" id="SSF51126">
    <property type="entry name" value="Pectin lyase-like"/>
    <property type="match status" value="1"/>
</dbReference>
<feature type="signal peptide" evidence="1">
    <location>
        <begin position="1"/>
        <end position="25"/>
    </location>
</feature>
<comment type="caution">
    <text evidence="2">The sequence shown here is derived from an EMBL/GenBank/DDBJ whole genome shotgun (WGS) entry which is preliminary data.</text>
</comment>
<name>A0A243WAY6_9BACT</name>
<evidence type="ECO:0000313" key="3">
    <source>
        <dbReference type="Proteomes" id="UP000194873"/>
    </source>
</evidence>
<gene>
    <name evidence="2" type="ORF">BXP70_17705</name>
</gene>
<keyword evidence="3" id="KW-1185">Reference proteome</keyword>
<accession>A0A243WAY6</accession>
<evidence type="ECO:0008006" key="4">
    <source>
        <dbReference type="Google" id="ProtNLM"/>
    </source>
</evidence>
<protein>
    <recommendedName>
        <fullName evidence="4">Right handed beta helix domain-containing protein</fullName>
    </recommendedName>
</protein>
<dbReference type="EMBL" id="MTSE01000009">
    <property type="protein sequence ID" value="OUJ72734.1"/>
    <property type="molecule type" value="Genomic_DNA"/>
</dbReference>
<dbReference type="AlphaFoldDB" id="A0A243WAY6"/>
<keyword evidence="1" id="KW-0732">Signal</keyword>
<sequence length="469" mass="49173">MFMLPNYSFSRAAAAVLLFSAAALSACDDTTEVATPERVVGQKFSGDTLKSPLKGTIPGRDKPYYMVGDVTVNDGDTLWLQPGVKIIVVGNPKSPSTFGQATNNPTFFINGVLLSVGTKEQPVTITIPDNLKGDPTAVQDVASDPAFKGYWGGINGDGASLIALKWTNLGYVGGPYGANAPTGYAAGDPKYGVSMLAKKANAQFVLEDSYLHGSVDDFIRVQSAKFSVMRNRFEKTGKGGGEAVNVKAGCTGDIAYNVFVGGATNGVKVASVAGSAVQTNVNTYNNTFFNCGYRQTKSGRGGSINYEVQAKGLVYNNLIANCRFGLRMRSDDTPDLANIKYNNQFYYANTADQAAQFNAATAGSLTTDQNADTRGAVQANNPRFQSVDLATASGTTAAPSALIQTSNFLKAADNLRLQTGSPALGKGRTDFQALNTVSSFNVPGIFQPTITAPGADAGAYLGNGTGNQQ</sequence>
<organism evidence="2 3">
    <name type="scientific">Hymenobacter crusticola</name>
    <dbReference type="NCBI Taxonomy" id="1770526"/>
    <lineage>
        <taxon>Bacteria</taxon>
        <taxon>Pseudomonadati</taxon>
        <taxon>Bacteroidota</taxon>
        <taxon>Cytophagia</taxon>
        <taxon>Cytophagales</taxon>
        <taxon>Hymenobacteraceae</taxon>
        <taxon>Hymenobacter</taxon>
    </lineage>
</organism>
<feature type="chain" id="PRO_5012376731" description="Right handed beta helix domain-containing protein" evidence="1">
    <location>
        <begin position="26"/>
        <end position="469"/>
    </location>
</feature>
<reference evidence="2 3" key="1">
    <citation type="submission" date="2017-01" db="EMBL/GenBank/DDBJ databases">
        <title>A new Hymenobacter.</title>
        <authorList>
            <person name="Liang Y."/>
            <person name="Feng F."/>
        </authorList>
    </citation>
    <scope>NUCLEOTIDE SEQUENCE [LARGE SCALE GENOMIC DNA]</scope>
    <source>
        <strain evidence="2">MIMBbqt21</strain>
    </source>
</reference>
<dbReference type="Proteomes" id="UP000194873">
    <property type="component" value="Unassembled WGS sequence"/>
</dbReference>
<proteinExistence type="predicted"/>
<evidence type="ECO:0000256" key="1">
    <source>
        <dbReference type="SAM" id="SignalP"/>
    </source>
</evidence>
<evidence type="ECO:0000313" key="2">
    <source>
        <dbReference type="EMBL" id="OUJ72734.1"/>
    </source>
</evidence>